<dbReference type="Proteomes" id="UP001060085">
    <property type="component" value="Linkage Group LG01"/>
</dbReference>
<reference evidence="2" key="1">
    <citation type="journal article" date="2023" name="Nat. Plants">
        <title>Single-cell RNA sequencing provides a high-resolution roadmap for understanding the multicellular compartmentation of specialized metabolism.</title>
        <authorList>
            <person name="Sun S."/>
            <person name="Shen X."/>
            <person name="Li Y."/>
            <person name="Li Y."/>
            <person name="Wang S."/>
            <person name="Li R."/>
            <person name="Zhang H."/>
            <person name="Shen G."/>
            <person name="Guo B."/>
            <person name="Wei J."/>
            <person name="Xu J."/>
            <person name="St-Pierre B."/>
            <person name="Chen S."/>
            <person name="Sun C."/>
        </authorList>
    </citation>
    <scope>NUCLEOTIDE SEQUENCE [LARGE SCALE GENOMIC DNA]</scope>
</reference>
<name>A0ACC0C7Z1_CATRO</name>
<organism evidence="1 2">
    <name type="scientific">Catharanthus roseus</name>
    <name type="common">Madagascar periwinkle</name>
    <name type="synonym">Vinca rosea</name>
    <dbReference type="NCBI Taxonomy" id="4058"/>
    <lineage>
        <taxon>Eukaryota</taxon>
        <taxon>Viridiplantae</taxon>
        <taxon>Streptophyta</taxon>
        <taxon>Embryophyta</taxon>
        <taxon>Tracheophyta</taxon>
        <taxon>Spermatophyta</taxon>
        <taxon>Magnoliopsida</taxon>
        <taxon>eudicotyledons</taxon>
        <taxon>Gunneridae</taxon>
        <taxon>Pentapetalae</taxon>
        <taxon>asterids</taxon>
        <taxon>lamiids</taxon>
        <taxon>Gentianales</taxon>
        <taxon>Apocynaceae</taxon>
        <taxon>Rauvolfioideae</taxon>
        <taxon>Vinceae</taxon>
        <taxon>Catharanthinae</taxon>
        <taxon>Catharanthus</taxon>
    </lineage>
</organism>
<sequence length="191" mass="22434">MNIFIKLKEDVDLETFEEFIETEEARFDRQQYVTIGCERGGGKEKKVRLDDDDEDEKEVPVKRKGPYGTKKCNCPFQLKEEKLAIEDNWKLYVKDRRHNHKIGVYPHGHAQAARCQVAPRNIMVILLEKNLDCAVSKQIIYNTGAKMKKKRWRNVIRYNMPLLVAVRMTLMGKTFTVATAFMWNEKAETYE</sequence>
<protein>
    <submittedName>
        <fullName evidence="1">Uncharacterized protein</fullName>
    </submittedName>
</protein>
<evidence type="ECO:0000313" key="1">
    <source>
        <dbReference type="EMBL" id="KAI5681046.1"/>
    </source>
</evidence>
<evidence type="ECO:0000313" key="2">
    <source>
        <dbReference type="Proteomes" id="UP001060085"/>
    </source>
</evidence>
<dbReference type="EMBL" id="CM044701">
    <property type="protein sequence ID" value="KAI5681046.1"/>
    <property type="molecule type" value="Genomic_DNA"/>
</dbReference>
<comment type="caution">
    <text evidence="1">The sequence shown here is derived from an EMBL/GenBank/DDBJ whole genome shotgun (WGS) entry which is preliminary data.</text>
</comment>
<keyword evidence="2" id="KW-1185">Reference proteome</keyword>
<accession>A0ACC0C7Z1</accession>
<proteinExistence type="predicted"/>
<gene>
    <name evidence="1" type="ORF">M9H77_02273</name>
</gene>